<comment type="caution">
    <text evidence="1">The sequence shown here is derived from an EMBL/GenBank/DDBJ whole genome shotgun (WGS) entry which is preliminary data.</text>
</comment>
<protein>
    <submittedName>
        <fullName evidence="1">Uncharacterized protein</fullName>
    </submittedName>
</protein>
<keyword evidence="2" id="KW-1185">Reference proteome</keyword>
<dbReference type="Proteomes" id="UP001433508">
    <property type="component" value="Unassembled WGS sequence"/>
</dbReference>
<evidence type="ECO:0000313" key="1">
    <source>
        <dbReference type="EMBL" id="KAK9239594.1"/>
    </source>
</evidence>
<dbReference type="EMBL" id="MU971345">
    <property type="protein sequence ID" value="KAK9239594.1"/>
    <property type="molecule type" value="Genomic_DNA"/>
</dbReference>
<accession>A0ACC3T830</accession>
<name>A0ACC3T830_LIPKO</name>
<gene>
    <name evidence="1" type="ORF">V1525DRAFT_397859</name>
</gene>
<proteinExistence type="predicted"/>
<organism evidence="1 2">
    <name type="scientific">Lipomyces kononenkoae</name>
    <name type="common">Yeast</name>
    <dbReference type="NCBI Taxonomy" id="34357"/>
    <lineage>
        <taxon>Eukaryota</taxon>
        <taxon>Fungi</taxon>
        <taxon>Dikarya</taxon>
        <taxon>Ascomycota</taxon>
        <taxon>Saccharomycotina</taxon>
        <taxon>Lipomycetes</taxon>
        <taxon>Lipomycetales</taxon>
        <taxon>Lipomycetaceae</taxon>
        <taxon>Lipomyces</taxon>
    </lineage>
</organism>
<evidence type="ECO:0000313" key="2">
    <source>
        <dbReference type="Proteomes" id="UP001433508"/>
    </source>
</evidence>
<sequence>MLHQRDHLTSKFTMNRGPLILTIEEAEYLLDQLPPPTPDTDELAKKLRMRLLEFLQEVRKGAEGTKK</sequence>
<reference evidence="2" key="1">
    <citation type="journal article" date="2024" name="Front. Bioeng. Biotechnol.">
        <title>Genome-scale model development and genomic sequencing of the oleaginous clade Lipomyces.</title>
        <authorList>
            <person name="Czajka J.J."/>
            <person name="Han Y."/>
            <person name="Kim J."/>
            <person name="Mondo S.J."/>
            <person name="Hofstad B.A."/>
            <person name="Robles A."/>
            <person name="Haridas S."/>
            <person name="Riley R."/>
            <person name="LaButti K."/>
            <person name="Pangilinan J."/>
            <person name="Andreopoulos W."/>
            <person name="Lipzen A."/>
            <person name="Yan J."/>
            <person name="Wang M."/>
            <person name="Ng V."/>
            <person name="Grigoriev I.V."/>
            <person name="Spatafora J.W."/>
            <person name="Magnuson J.K."/>
            <person name="Baker S.E."/>
            <person name="Pomraning K.R."/>
        </authorList>
    </citation>
    <scope>NUCLEOTIDE SEQUENCE [LARGE SCALE GENOMIC DNA]</scope>
    <source>
        <strain evidence="2">CBS 7786</strain>
    </source>
</reference>